<keyword evidence="1" id="KW-0547">Nucleotide-binding</keyword>
<feature type="domain" description="ABC transporter" evidence="4">
    <location>
        <begin position="4"/>
        <end position="261"/>
    </location>
</feature>
<dbReference type="InterPro" id="IPR003593">
    <property type="entry name" value="AAA+_ATPase"/>
</dbReference>
<name>A0A9D1L9V8_9CLOT</name>
<dbReference type="Pfam" id="PF00005">
    <property type="entry name" value="ABC_tran"/>
    <property type="match status" value="2"/>
</dbReference>
<dbReference type="PANTHER" id="PTHR42855">
    <property type="entry name" value="ABC TRANSPORTER ATP-BINDING SUBUNIT"/>
    <property type="match status" value="1"/>
</dbReference>
<feature type="domain" description="ABC transporter" evidence="4">
    <location>
        <begin position="331"/>
        <end position="551"/>
    </location>
</feature>
<evidence type="ECO:0000256" key="2">
    <source>
        <dbReference type="ARBA" id="ARBA00022840"/>
    </source>
</evidence>
<dbReference type="PANTHER" id="PTHR42855:SF2">
    <property type="entry name" value="DRUG RESISTANCE ABC TRANSPORTER,ATP-BINDING PROTEIN"/>
    <property type="match status" value="1"/>
</dbReference>
<dbReference type="Gene3D" id="3.40.50.300">
    <property type="entry name" value="P-loop containing nucleotide triphosphate hydrolases"/>
    <property type="match status" value="2"/>
</dbReference>
<dbReference type="EMBL" id="DVMM01000192">
    <property type="protein sequence ID" value="HIU30354.1"/>
    <property type="molecule type" value="Genomic_DNA"/>
</dbReference>
<dbReference type="PROSITE" id="PS50893">
    <property type="entry name" value="ABC_TRANSPORTER_2"/>
    <property type="match status" value="2"/>
</dbReference>
<evidence type="ECO:0000256" key="1">
    <source>
        <dbReference type="ARBA" id="ARBA00022741"/>
    </source>
</evidence>
<proteinExistence type="predicted"/>
<reference evidence="5" key="1">
    <citation type="submission" date="2020-10" db="EMBL/GenBank/DDBJ databases">
        <authorList>
            <person name="Gilroy R."/>
        </authorList>
    </citation>
    <scope>NUCLEOTIDE SEQUENCE</scope>
    <source>
        <strain evidence="5">CHK195-4489</strain>
    </source>
</reference>
<reference evidence="5" key="2">
    <citation type="journal article" date="2021" name="PeerJ">
        <title>Extensive microbial diversity within the chicken gut microbiome revealed by metagenomics and culture.</title>
        <authorList>
            <person name="Gilroy R."/>
            <person name="Ravi A."/>
            <person name="Getino M."/>
            <person name="Pursley I."/>
            <person name="Horton D.L."/>
            <person name="Alikhan N.F."/>
            <person name="Baker D."/>
            <person name="Gharbi K."/>
            <person name="Hall N."/>
            <person name="Watson M."/>
            <person name="Adriaenssens E.M."/>
            <person name="Foster-Nyarko E."/>
            <person name="Jarju S."/>
            <person name="Secka A."/>
            <person name="Antonio M."/>
            <person name="Oren A."/>
            <person name="Chaudhuri R.R."/>
            <person name="La Ragione R."/>
            <person name="Hildebrand F."/>
            <person name="Pallen M.J."/>
        </authorList>
    </citation>
    <scope>NUCLEOTIDE SEQUENCE</scope>
    <source>
        <strain evidence="5">CHK195-4489</strain>
    </source>
</reference>
<dbReference type="CDD" id="cd03221">
    <property type="entry name" value="ABCF_EF-3"/>
    <property type="match status" value="2"/>
</dbReference>
<dbReference type="GO" id="GO:0005524">
    <property type="term" value="F:ATP binding"/>
    <property type="evidence" value="ECO:0007669"/>
    <property type="project" value="UniProtKB-KW"/>
</dbReference>
<feature type="coiled-coil region" evidence="3">
    <location>
        <begin position="550"/>
        <end position="617"/>
    </location>
</feature>
<accession>A0A9D1L9V8</accession>
<dbReference type="SMART" id="SM00382">
    <property type="entry name" value="AAA"/>
    <property type="match status" value="2"/>
</dbReference>
<dbReference type="InterPro" id="IPR017871">
    <property type="entry name" value="ABC_transporter-like_CS"/>
</dbReference>
<protein>
    <submittedName>
        <fullName evidence="5">ABC-F family ATP-binding cassette domain-containing protein</fullName>
    </submittedName>
</protein>
<dbReference type="InterPro" id="IPR051309">
    <property type="entry name" value="ABCF_ATPase"/>
</dbReference>
<dbReference type="AlphaFoldDB" id="A0A9D1L9V8"/>
<dbReference type="InterPro" id="IPR032781">
    <property type="entry name" value="ABC_tran_Xtn"/>
</dbReference>
<dbReference type="InterPro" id="IPR027417">
    <property type="entry name" value="P-loop_NTPase"/>
</dbReference>
<evidence type="ECO:0000259" key="4">
    <source>
        <dbReference type="PROSITE" id="PS50893"/>
    </source>
</evidence>
<sequence>MILYSCQDMGFRFGADTILEHINLSINEKDRIGIIGDNGAGKTTFIKILLGEYAPTEGSLFRYGKITSDAGYLPQNAGLDSDLDVYGEFLSSYSDLIRQETAIAELEEELKHCTEQQAPALSEKLNAMYDHFVKQDGLTYKSRAESILRGLGFDKAMWSLPVGVLSGGQKTRLALGKIILRQPKLLILDEPTNHLDAESLSWLEEEIKTYPGTLLIISHDRCFLDAATDKTLLIENGSAYLYHAPYSKYTELRNHDKAYLERCYKQQQRQIAKIEAFIEKQRQWNRERNIIAAESRLKQLEKMTILEKPSDADQTPPIHFEIETLGGKEVLDVCSLSYAYPERELFRALSFQVRRGEKVFLEGPNGCGKSTLLKILTGKLSPSAGSFRIGANIRFSYYAQDLSELDGKRTVFDEVYEHANRGRPAVSLISPGKIRSALAAFGFRGEDVFKPIESLSGGEKSRVAILKISYDRSSLLFLDEPTNHLDIKTREVLENALSVFEGTLIAVSHDRYFKQKLATRLIHIPDYCGDRLQAPTDAPDRSAGDAYRKQKEERARLRKMEARKEQLEKECEEICRKLDNIERELADPKNASDYEGLERIYDEKLSLEQKMEDILTELDAFQLT</sequence>
<dbReference type="GO" id="GO:0016887">
    <property type="term" value="F:ATP hydrolysis activity"/>
    <property type="evidence" value="ECO:0007669"/>
    <property type="project" value="InterPro"/>
</dbReference>
<evidence type="ECO:0000256" key="3">
    <source>
        <dbReference type="SAM" id="Coils"/>
    </source>
</evidence>
<dbReference type="InterPro" id="IPR003439">
    <property type="entry name" value="ABC_transporter-like_ATP-bd"/>
</dbReference>
<comment type="caution">
    <text evidence="5">The sequence shown here is derived from an EMBL/GenBank/DDBJ whole genome shotgun (WGS) entry which is preliminary data.</text>
</comment>
<dbReference type="SUPFAM" id="SSF52540">
    <property type="entry name" value="P-loop containing nucleoside triphosphate hydrolases"/>
    <property type="match status" value="2"/>
</dbReference>
<dbReference type="Proteomes" id="UP000824089">
    <property type="component" value="Unassembled WGS sequence"/>
</dbReference>
<dbReference type="PROSITE" id="PS00211">
    <property type="entry name" value="ABC_TRANSPORTER_1"/>
    <property type="match status" value="2"/>
</dbReference>
<evidence type="ECO:0000313" key="6">
    <source>
        <dbReference type="Proteomes" id="UP000824089"/>
    </source>
</evidence>
<dbReference type="FunFam" id="3.40.50.300:FF:000011">
    <property type="entry name" value="Putative ABC transporter ATP-binding component"/>
    <property type="match status" value="1"/>
</dbReference>
<keyword evidence="2 5" id="KW-0067">ATP-binding</keyword>
<evidence type="ECO:0000313" key="5">
    <source>
        <dbReference type="EMBL" id="HIU30354.1"/>
    </source>
</evidence>
<organism evidence="5 6">
    <name type="scientific">Candidatus Egerieisoma faecipullorum</name>
    <dbReference type="NCBI Taxonomy" id="2840963"/>
    <lineage>
        <taxon>Bacteria</taxon>
        <taxon>Bacillati</taxon>
        <taxon>Bacillota</taxon>
        <taxon>Clostridia</taxon>
        <taxon>Eubacteriales</taxon>
        <taxon>Clostridiaceae</taxon>
        <taxon>Clostridiaceae incertae sedis</taxon>
        <taxon>Candidatus Egerieisoma</taxon>
    </lineage>
</organism>
<dbReference type="Pfam" id="PF12848">
    <property type="entry name" value="ABC_tran_Xtn"/>
    <property type="match status" value="1"/>
</dbReference>
<keyword evidence="3" id="KW-0175">Coiled coil</keyword>
<gene>
    <name evidence="5" type="ORF">IAD50_08685</name>
</gene>